<proteinExistence type="predicted"/>
<protein>
    <submittedName>
        <fullName evidence="2">Uncharacterized protein</fullName>
    </submittedName>
</protein>
<organism evidence="2 3">
    <name type="scientific">Verticillium nonalfalfae</name>
    <dbReference type="NCBI Taxonomy" id="1051616"/>
    <lineage>
        <taxon>Eukaryota</taxon>
        <taxon>Fungi</taxon>
        <taxon>Dikarya</taxon>
        <taxon>Ascomycota</taxon>
        <taxon>Pezizomycotina</taxon>
        <taxon>Sordariomycetes</taxon>
        <taxon>Hypocreomycetidae</taxon>
        <taxon>Glomerellales</taxon>
        <taxon>Plectosphaerellaceae</taxon>
        <taxon>Verticillium</taxon>
    </lineage>
</organism>
<feature type="chain" id="PRO_5018104727" evidence="1">
    <location>
        <begin position="20"/>
        <end position="261"/>
    </location>
</feature>
<evidence type="ECO:0000313" key="3">
    <source>
        <dbReference type="Proteomes" id="UP000267145"/>
    </source>
</evidence>
<sequence length="261" mass="29357">MKAPSTVLAVLLGLAQVSAAAVAAVPGNTDVAKAAADAVNELPPPANKAFVPEAETDEKAEEAGAGAVRMRDCRSDFCRDHRGHRSCGHCSKEVVIEEEGRKFPHHHGHHHGHHGHHGHHWPSHRDCHSDYCRDHHERDGCRHCEVHHHHHGHHGHHGNHTTTRKDCESPECKGHYYRKGCGHCHKSQTGHREFREYYHRKHFRNKCDPEVCKKDKKHEACKSCKVEPKKKADPPKCNEVVCFLADKGKKTTTTIPSKPTQ</sequence>
<keyword evidence="1" id="KW-0732">Signal</keyword>
<evidence type="ECO:0000256" key="1">
    <source>
        <dbReference type="SAM" id="SignalP"/>
    </source>
</evidence>
<keyword evidence="3" id="KW-1185">Reference proteome</keyword>
<comment type="caution">
    <text evidence="2">The sequence shown here is derived from an EMBL/GenBank/DDBJ whole genome shotgun (WGS) entry which is preliminary data.</text>
</comment>
<dbReference type="Proteomes" id="UP000267145">
    <property type="component" value="Unassembled WGS sequence"/>
</dbReference>
<evidence type="ECO:0000313" key="2">
    <source>
        <dbReference type="EMBL" id="RNJ51924.1"/>
    </source>
</evidence>
<dbReference type="STRING" id="1051616.A0A3M9XV99"/>
<dbReference type="GeneID" id="39609517"/>
<reference evidence="2 3" key="1">
    <citation type="submission" date="2018-10" db="EMBL/GenBank/DDBJ databases">
        <title>Genome sequence of Verticillium nonalfalfae VnAa140.</title>
        <authorList>
            <person name="Stajich J.E."/>
            <person name="Kasson M.T."/>
        </authorList>
    </citation>
    <scope>NUCLEOTIDE SEQUENCE [LARGE SCALE GENOMIC DNA]</scope>
    <source>
        <strain evidence="2 3">VnAa140</strain>
    </source>
</reference>
<dbReference type="AlphaFoldDB" id="A0A3M9XV99"/>
<dbReference type="RefSeq" id="XP_028490082.1">
    <property type="nucleotide sequence ID" value="XM_028639973.1"/>
</dbReference>
<dbReference type="EMBL" id="RBVV01000380">
    <property type="protein sequence ID" value="RNJ51924.1"/>
    <property type="molecule type" value="Genomic_DNA"/>
</dbReference>
<feature type="signal peptide" evidence="1">
    <location>
        <begin position="1"/>
        <end position="19"/>
    </location>
</feature>
<feature type="non-terminal residue" evidence="2">
    <location>
        <position position="261"/>
    </location>
</feature>
<accession>A0A3M9XV99</accession>
<gene>
    <name evidence="2" type="ORF">D7B24_005828</name>
</gene>
<name>A0A3M9XV99_9PEZI</name>